<sequence>MMKKAIVGALLISAPIAAHAQSSCASYTGTTVAPLSFDQAIASIKPVAPKGEFETTDAYQARLAAGAASGPLIISKKIEGAEYLSYNADKAAFEVKSYLFDNSNFSAWDTFYWAKSDVKASTIGNLDVAISSSEVATGTYSAQNGFGARTTVTKLTRTEKAIFDRETASYGEQLFIANKDAIVGEVPMSVAEAQSFKPQAKIAFVVVPKLPYVVRANFPQGETTISNPTDVRVNSTVLVADIQCGLLMNGTNRVIASFQTR</sequence>
<dbReference type="RefSeq" id="WP_020819164.1">
    <property type="nucleotide sequence ID" value="NZ_JANF02000082.1"/>
</dbReference>
<accession>A0A8E0WPY4</accession>
<evidence type="ECO:0000313" key="3">
    <source>
        <dbReference type="Proteomes" id="UP000028135"/>
    </source>
</evidence>
<dbReference type="AlphaFoldDB" id="A0A8E0WPY4"/>
<reference evidence="2 3" key="1">
    <citation type="submission" date="2014-05" db="EMBL/GenBank/DDBJ databases">
        <title>Genome Announcement of Sphingobium lucknowense F2.</title>
        <authorList>
            <person name="Lal R."/>
            <person name="Negi V."/>
            <person name="Lata P."/>
            <person name="Sangwan N."/>
            <person name="Gupta S.K."/>
            <person name="Rao D.L.N."/>
            <person name="Das S."/>
        </authorList>
    </citation>
    <scope>NUCLEOTIDE SEQUENCE [LARGE SCALE GENOMIC DNA]</scope>
    <source>
        <strain evidence="2 3">F2</strain>
    </source>
</reference>
<protein>
    <submittedName>
        <fullName evidence="2">Uncharacterized protein</fullName>
    </submittedName>
</protein>
<evidence type="ECO:0000313" key="2">
    <source>
        <dbReference type="EMBL" id="KER35176.1"/>
    </source>
</evidence>
<proteinExistence type="predicted"/>
<organism evidence="2 3">
    <name type="scientific">Sphingobium indicum F2</name>
    <dbReference type="NCBI Taxonomy" id="1450518"/>
    <lineage>
        <taxon>Bacteria</taxon>
        <taxon>Pseudomonadati</taxon>
        <taxon>Pseudomonadota</taxon>
        <taxon>Alphaproteobacteria</taxon>
        <taxon>Sphingomonadales</taxon>
        <taxon>Sphingomonadaceae</taxon>
        <taxon>Sphingobium</taxon>
    </lineage>
</organism>
<comment type="caution">
    <text evidence="2">The sequence shown here is derived from an EMBL/GenBank/DDBJ whole genome shotgun (WGS) entry which is preliminary data.</text>
</comment>
<keyword evidence="1" id="KW-0732">Signal</keyword>
<evidence type="ECO:0000256" key="1">
    <source>
        <dbReference type="SAM" id="SignalP"/>
    </source>
</evidence>
<feature type="signal peptide" evidence="1">
    <location>
        <begin position="1"/>
        <end position="20"/>
    </location>
</feature>
<dbReference type="EMBL" id="JANF02000082">
    <property type="protein sequence ID" value="KER35176.1"/>
    <property type="molecule type" value="Genomic_DNA"/>
</dbReference>
<dbReference type="Proteomes" id="UP000028135">
    <property type="component" value="Unassembled WGS sequence"/>
</dbReference>
<feature type="chain" id="PRO_5034985396" evidence="1">
    <location>
        <begin position="21"/>
        <end position="261"/>
    </location>
</feature>
<name>A0A8E0WPY4_9SPHN</name>
<dbReference type="GeneID" id="29272533"/>
<gene>
    <name evidence="2" type="ORF">AL00_17625</name>
</gene>